<dbReference type="CDD" id="cd04301">
    <property type="entry name" value="NAT_SF"/>
    <property type="match status" value="1"/>
</dbReference>
<evidence type="ECO:0000313" key="2">
    <source>
        <dbReference type="EMBL" id="GAA4451374.1"/>
    </source>
</evidence>
<name>A0ABP8MLG2_9BACT</name>
<evidence type="ECO:0000313" key="3">
    <source>
        <dbReference type="Proteomes" id="UP001500840"/>
    </source>
</evidence>
<dbReference type="Proteomes" id="UP001500840">
    <property type="component" value="Unassembled WGS sequence"/>
</dbReference>
<comment type="caution">
    <text evidence="2">The sequence shown here is derived from an EMBL/GenBank/DDBJ whole genome shotgun (WGS) entry which is preliminary data.</text>
</comment>
<reference evidence="3" key="1">
    <citation type="journal article" date="2019" name="Int. J. Syst. Evol. Microbiol.">
        <title>The Global Catalogue of Microorganisms (GCM) 10K type strain sequencing project: providing services to taxonomists for standard genome sequencing and annotation.</title>
        <authorList>
            <consortium name="The Broad Institute Genomics Platform"/>
            <consortium name="The Broad Institute Genome Sequencing Center for Infectious Disease"/>
            <person name="Wu L."/>
            <person name="Ma J."/>
        </authorList>
    </citation>
    <scope>NUCLEOTIDE SEQUENCE [LARGE SCALE GENOMIC DNA]</scope>
    <source>
        <strain evidence="3">JCM 17759</strain>
    </source>
</reference>
<keyword evidence="3" id="KW-1185">Reference proteome</keyword>
<dbReference type="InterPro" id="IPR016181">
    <property type="entry name" value="Acyl_CoA_acyltransferase"/>
</dbReference>
<protein>
    <submittedName>
        <fullName evidence="2">N-acetyltransferase</fullName>
    </submittedName>
</protein>
<dbReference type="InterPro" id="IPR000182">
    <property type="entry name" value="GNAT_dom"/>
</dbReference>
<dbReference type="PROSITE" id="PS51186">
    <property type="entry name" value="GNAT"/>
    <property type="match status" value="1"/>
</dbReference>
<dbReference type="SUPFAM" id="SSF55729">
    <property type="entry name" value="Acyl-CoA N-acyltransferases (Nat)"/>
    <property type="match status" value="1"/>
</dbReference>
<dbReference type="Gene3D" id="3.40.630.30">
    <property type="match status" value="1"/>
</dbReference>
<gene>
    <name evidence="2" type="ORF">GCM10023156_18930</name>
</gene>
<feature type="domain" description="N-acetyltransferase" evidence="1">
    <location>
        <begin position="6"/>
        <end position="160"/>
    </location>
</feature>
<proteinExistence type="predicted"/>
<sequence>MNANAAHIRTACEQDRSGILATHQSAFADDEGPVIARLVAEMLDDPSAEPVFSFVAEFKDQIVGHVLFTSAAINPARDVSAQILAPLAVTREMQGQGLGTRLVTESLTQLAAAGVQLVFVLGYPDYYSRFGFVAAGERGLRAPYPIPRKHADAWMVHELRRGAIAAAAGTIKCCNALSHPQYWQA</sequence>
<dbReference type="EMBL" id="BAABGA010000024">
    <property type="protein sequence ID" value="GAA4451374.1"/>
    <property type="molecule type" value="Genomic_DNA"/>
</dbReference>
<dbReference type="Pfam" id="PF13527">
    <property type="entry name" value="Acetyltransf_9"/>
    <property type="match status" value="1"/>
</dbReference>
<evidence type="ECO:0000259" key="1">
    <source>
        <dbReference type="PROSITE" id="PS51186"/>
    </source>
</evidence>
<organism evidence="2 3">
    <name type="scientific">Novipirellula rosea</name>
    <dbReference type="NCBI Taxonomy" id="1031540"/>
    <lineage>
        <taxon>Bacteria</taxon>
        <taxon>Pseudomonadati</taxon>
        <taxon>Planctomycetota</taxon>
        <taxon>Planctomycetia</taxon>
        <taxon>Pirellulales</taxon>
        <taxon>Pirellulaceae</taxon>
        <taxon>Novipirellula</taxon>
    </lineage>
</organism>
<accession>A0ABP8MLG2</accession>